<gene>
    <name evidence="2" type="ORF">SAMN06269185_0007</name>
</gene>
<reference evidence="2 3" key="1">
    <citation type="submission" date="2017-09" db="EMBL/GenBank/DDBJ databases">
        <authorList>
            <person name="Ehlers B."/>
            <person name="Leendertz F.H."/>
        </authorList>
    </citation>
    <scope>NUCLEOTIDE SEQUENCE [LARGE SCALE GENOMIC DNA]</scope>
    <source>
        <strain evidence="2 3">DSM 27208</strain>
    </source>
</reference>
<dbReference type="Proteomes" id="UP000219453">
    <property type="component" value="Unassembled WGS sequence"/>
</dbReference>
<proteinExistence type="predicted"/>
<keyword evidence="1" id="KW-1133">Transmembrane helix</keyword>
<evidence type="ECO:0000256" key="1">
    <source>
        <dbReference type="SAM" id="Phobius"/>
    </source>
</evidence>
<evidence type="ECO:0008006" key="4">
    <source>
        <dbReference type="Google" id="ProtNLM"/>
    </source>
</evidence>
<dbReference type="EMBL" id="OBEJ01000001">
    <property type="protein sequence ID" value="SNZ02378.1"/>
    <property type="molecule type" value="Genomic_DNA"/>
</dbReference>
<name>A0A285MZ54_NATPI</name>
<keyword evidence="1" id="KW-0812">Transmembrane</keyword>
<feature type="transmembrane region" description="Helical" evidence="1">
    <location>
        <begin position="87"/>
        <end position="112"/>
    </location>
</feature>
<feature type="transmembrane region" description="Helical" evidence="1">
    <location>
        <begin position="32"/>
        <end position="56"/>
    </location>
</feature>
<organism evidence="2 3">
    <name type="scientific">Natronoarchaeum philippinense</name>
    <dbReference type="NCBI Taxonomy" id="558529"/>
    <lineage>
        <taxon>Archaea</taxon>
        <taxon>Methanobacteriati</taxon>
        <taxon>Methanobacteriota</taxon>
        <taxon>Stenosarchaea group</taxon>
        <taxon>Halobacteria</taxon>
        <taxon>Halobacteriales</taxon>
        <taxon>Natronoarchaeaceae</taxon>
    </lineage>
</organism>
<keyword evidence="1" id="KW-0472">Membrane</keyword>
<sequence>MSANATVTASDFWSSLRGAVRLVYDEVVPVSVISLGTSLLLFPLVTIGPACLAAVVTMSEIAHRRGSASGRSERERLRSFPSAIRRYFRAGIPFSVLIVFTALNLVTYVLLASANDSAVFWFGAALALYTLIIVVALTFRAGSLLADAGADTDELPGTRALLAQGVDVWLQSPWYSAIHLLVVAFILLVMVLLTPAAMVLLAGSLAALEVVVYEDLAGDGAATFFEENDS</sequence>
<evidence type="ECO:0000313" key="3">
    <source>
        <dbReference type="Proteomes" id="UP000219453"/>
    </source>
</evidence>
<keyword evidence="3" id="KW-1185">Reference proteome</keyword>
<accession>A0A285MZ54</accession>
<feature type="transmembrane region" description="Helical" evidence="1">
    <location>
        <begin position="180"/>
        <end position="208"/>
    </location>
</feature>
<protein>
    <recommendedName>
        <fullName evidence="4">DUF624 domain-containing protein</fullName>
    </recommendedName>
</protein>
<evidence type="ECO:0000313" key="2">
    <source>
        <dbReference type="EMBL" id="SNZ02378.1"/>
    </source>
</evidence>
<feature type="transmembrane region" description="Helical" evidence="1">
    <location>
        <begin position="118"/>
        <end position="139"/>
    </location>
</feature>
<dbReference type="RefSeq" id="WP_097007080.1">
    <property type="nucleotide sequence ID" value="NZ_OBEJ01000001.1"/>
</dbReference>
<dbReference type="AlphaFoldDB" id="A0A285MZ54"/>